<dbReference type="AlphaFoldDB" id="A0A1Y3BP72"/>
<evidence type="ECO:0000256" key="5">
    <source>
        <dbReference type="ARBA" id="ARBA00022917"/>
    </source>
</evidence>
<dbReference type="GO" id="GO:0004822">
    <property type="term" value="F:isoleucine-tRNA ligase activity"/>
    <property type="evidence" value="ECO:0007669"/>
    <property type="project" value="TreeGrafter"/>
</dbReference>
<dbReference type="GO" id="GO:0005739">
    <property type="term" value="C:mitochondrion"/>
    <property type="evidence" value="ECO:0007669"/>
    <property type="project" value="TreeGrafter"/>
</dbReference>
<gene>
    <name evidence="8" type="ORF">BLA29_008497</name>
</gene>
<dbReference type="GO" id="GO:0006428">
    <property type="term" value="P:isoleucyl-tRNA aminoacylation"/>
    <property type="evidence" value="ECO:0007669"/>
    <property type="project" value="TreeGrafter"/>
</dbReference>
<dbReference type="SUPFAM" id="SSF50677">
    <property type="entry name" value="ValRS/IleRS/LeuRS editing domain"/>
    <property type="match status" value="1"/>
</dbReference>
<dbReference type="PANTHER" id="PTHR42765:SF1">
    <property type="entry name" value="ISOLEUCINE--TRNA LIGASE, MITOCHONDRIAL"/>
    <property type="match status" value="1"/>
</dbReference>
<dbReference type="PANTHER" id="PTHR42765">
    <property type="entry name" value="SOLEUCYL-TRNA SYNTHETASE"/>
    <property type="match status" value="1"/>
</dbReference>
<dbReference type="InterPro" id="IPR009008">
    <property type="entry name" value="Val/Leu/Ile-tRNA-synth_edit"/>
</dbReference>
<dbReference type="Gene3D" id="3.40.50.620">
    <property type="entry name" value="HUPs"/>
    <property type="match status" value="1"/>
</dbReference>
<comment type="caution">
    <text evidence="8">The sequence shown here is derived from an EMBL/GenBank/DDBJ whole genome shotgun (WGS) entry which is preliminary data.</text>
</comment>
<evidence type="ECO:0000256" key="3">
    <source>
        <dbReference type="ARBA" id="ARBA00022741"/>
    </source>
</evidence>
<dbReference type="InterPro" id="IPR002300">
    <property type="entry name" value="aa-tRNA-synth_Ia"/>
</dbReference>
<evidence type="ECO:0000256" key="1">
    <source>
        <dbReference type="ARBA" id="ARBA00005594"/>
    </source>
</evidence>
<evidence type="ECO:0000313" key="9">
    <source>
        <dbReference type="Proteomes" id="UP000194236"/>
    </source>
</evidence>
<evidence type="ECO:0000313" key="8">
    <source>
        <dbReference type="EMBL" id="OTF82780.1"/>
    </source>
</evidence>
<keyword evidence="5" id="KW-0648">Protein biosynthesis</keyword>
<keyword evidence="3" id="KW-0547">Nucleotide-binding</keyword>
<sequence>MNYCLIQIEGDNNQRPLLVARENLAVIQDVFKNRLVQIVQDSISELQNFRYQDPINGQRKSFIPSRLVTSSKGTGLIHIAPDHGQEDFKLMRQYSKRNGDNQSIVDNEGRLRLPNNESISIIDDNQASKYVLQNLLPPESVLHEHDYLHSYPYDWRSSKPVIIRPSDQWFLNIDEILPKCLAALSNVQFYPELLRKEMINQLSTRPNWCLSRQRKYGVPIPVH</sequence>
<dbReference type="GO" id="GO:0032543">
    <property type="term" value="P:mitochondrial translation"/>
    <property type="evidence" value="ECO:0007669"/>
    <property type="project" value="TreeGrafter"/>
</dbReference>
<comment type="similarity">
    <text evidence="1">Belongs to the class-I aminoacyl-tRNA synthetase family.</text>
</comment>
<evidence type="ECO:0000256" key="4">
    <source>
        <dbReference type="ARBA" id="ARBA00022840"/>
    </source>
</evidence>
<dbReference type="Proteomes" id="UP000194236">
    <property type="component" value="Unassembled WGS sequence"/>
</dbReference>
<name>A0A1Y3BP72_EURMA</name>
<feature type="domain" description="Aminoacyl-tRNA synthetase class Ia" evidence="7">
    <location>
        <begin position="86"/>
        <end position="222"/>
    </location>
</feature>
<evidence type="ECO:0000259" key="7">
    <source>
        <dbReference type="Pfam" id="PF00133"/>
    </source>
</evidence>
<reference evidence="8 9" key="1">
    <citation type="submission" date="2017-03" db="EMBL/GenBank/DDBJ databases">
        <title>Genome Survey of Euroglyphus maynei.</title>
        <authorList>
            <person name="Arlian L.G."/>
            <person name="Morgan M.S."/>
            <person name="Rider S.D."/>
        </authorList>
    </citation>
    <scope>NUCLEOTIDE SEQUENCE [LARGE SCALE GENOMIC DNA]</scope>
    <source>
        <strain evidence="8">Arlian Lab</strain>
        <tissue evidence="8">Whole body</tissue>
    </source>
</reference>
<organism evidence="8 9">
    <name type="scientific">Euroglyphus maynei</name>
    <name type="common">Mayne's house dust mite</name>
    <dbReference type="NCBI Taxonomy" id="6958"/>
    <lineage>
        <taxon>Eukaryota</taxon>
        <taxon>Metazoa</taxon>
        <taxon>Ecdysozoa</taxon>
        <taxon>Arthropoda</taxon>
        <taxon>Chelicerata</taxon>
        <taxon>Arachnida</taxon>
        <taxon>Acari</taxon>
        <taxon>Acariformes</taxon>
        <taxon>Sarcoptiformes</taxon>
        <taxon>Astigmata</taxon>
        <taxon>Psoroptidia</taxon>
        <taxon>Analgoidea</taxon>
        <taxon>Pyroglyphidae</taxon>
        <taxon>Pyroglyphinae</taxon>
        <taxon>Euroglyphus</taxon>
    </lineage>
</organism>
<dbReference type="SUPFAM" id="SSF52374">
    <property type="entry name" value="Nucleotidylyl transferase"/>
    <property type="match status" value="1"/>
</dbReference>
<keyword evidence="9" id="KW-1185">Reference proteome</keyword>
<evidence type="ECO:0000256" key="6">
    <source>
        <dbReference type="ARBA" id="ARBA00023146"/>
    </source>
</evidence>
<dbReference type="EMBL" id="MUJZ01006747">
    <property type="protein sequence ID" value="OTF82780.1"/>
    <property type="molecule type" value="Genomic_DNA"/>
</dbReference>
<accession>A0A1Y3BP72</accession>
<keyword evidence="2" id="KW-0436">Ligase</keyword>
<dbReference type="GO" id="GO:0002161">
    <property type="term" value="F:aminoacyl-tRNA deacylase activity"/>
    <property type="evidence" value="ECO:0007669"/>
    <property type="project" value="InterPro"/>
</dbReference>
<evidence type="ECO:0000256" key="2">
    <source>
        <dbReference type="ARBA" id="ARBA00022598"/>
    </source>
</evidence>
<dbReference type="InterPro" id="IPR050081">
    <property type="entry name" value="Ile-tRNA_ligase"/>
</dbReference>
<keyword evidence="4" id="KW-0067">ATP-binding</keyword>
<protein>
    <recommendedName>
        <fullName evidence="7">Aminoacyl-tRNA synthetase class Ia domain-containing protein</fullName>
    </recommendedName>
</protein>
<dbReference type="InterPro" id="IPR014729">
    <property type="entry name" value="Rossmann-like_a/b/a_fold"/>
</dbReference>
<dbReference type="OrthoDB" id="10264412at2759"/>
<proteinExistence type="inferred from homology"/>
<keyword evidence="6" id="KW-0030">Aminoacyl-tRNA synthetase</keyword>
<dbReference type="Pfam" id="PF00133">
    <property type="entry name" value="tRNA-synt_1"/>
    <property type="match status" value="1"/>
</dbReference>
<dbReference type="Gene3D" id="3.90.740.10">
    <property type="entry name" value="Valyl/Leucyl/Isoleucyl-tRNA synthetase, editing domain"/>
    <property type="match status" value="1"/>
</dbReference>
<dbReference type="GO" id="GO:0005524">
    <property type="term" value="F:ATP binding"/>
    <property type="evidence" value="ECO:0007669"/>
    <property type="project" value="UniProtKB-KW"/>
</dbReference>